<dbReference type="EMBL" id="VSED01000002">
    <property type="protein sequence ID" value="TYA39870.1"/>
    <property type="molecule type" value="Genomic_DNA"/>
</dbReference>
<dbReference type="Gene3D" id="3.10.450.710">
    <property type="entry name" value="Tgt2/MlaC"/>
    <property type="match status" value="1"/>
</dbReference>
<dbReference type="Proteomes" id="UP000226080">
    <property type="component" value="Unassembled WGS sequence"/>
</dbReference>
<dbReference type="PANTHER" id="PTHR36573:SF1">
    <property type="entry name" value="INTERMEMBRANE PHOSPHOLIPID TRANSPORT SYSTEM BINDING PROTEIN MLAC"/>
    <property type="match status" value="1"/>
</dbReference>
<dbReference type="EMBL" id="CP012959">
    <property type="protein sequence ID" value="AMQ93518.1"/>
    <property type="molecule type" value="Genomic_DNA"/>
</dbReference>
<dbReference type="OMA" id="QSEWNGK"/>
<dbReference type="Proteomes" id="UP000072236">
    <property type="component" value="Chromosome"/>
</dbReference>
<dbReference type="EMBL" id="PCGW01000001">
    <property type="protein sequence ID" value="PHO21613.1"/>
    <property type="molecule type" value="Genomic_DNA"/>
</dbReference>
<evidence type="ECO:0000313" key="6">
    <source>
        <dbReference type="Proteomes" id="UP000226080"/>
    </source>
</evidence>
<dbReference type="PANTHER" id="PTHR36573">
    <property type="entry name" value="INTERMEMBRANE PHOSPHOLIPID TRANSPORT SYSTEM BINDING PROTEIN MLAC"/>
    <property type="match status" value="1"/>
</dbReference>
<proteinExistence type="predicted"/>
<accession>A0A142FYN8</accession>
<dbReference type="NCBIfam" id="NF011697">
    <property type="entry name" value="PRK15117.1"/>
    <property type="match status" value="1"/>
</dbReference>
<dbReference type="Proteomes" id="UP000323012">
    <property type="component" value="Unassembled WGS sequence"/>
</dbReference>
<feature type="signal peptide" evidence="1">
    <location>
        <begin position="1"/>
        <end position="28"/>
    </location>
</feature>
<organism evidence="4 7">
    <name type="scientific">Aggregatibacter actinomycetemcomitans</name>
    <name type="common">Actinobacillus actinomycetemcomitans</name>
    <name type="synonym">Haemophilus actinomycetemcomitans</name>
    <dbReference type="NCBI Taxonomy" id="714"/>
    <lineage>
        <taxon>Bacteria</taxon>
        <taxon>Pseudomonadati</taxon>
        <taxon>Pseudomonadota</taxon>
        <taxon>Gammaproteobacteria</taxon>
        <taxon>Pasteurellales</taxon>
        <taxon>Pasteurellaceae</taxon>
        <taxon>Aggregatibacter</taxon>
    </lineage>
</organism>
<reference evidence="3 6" key="2">
    <citation type="submission" date="2017-10" db="EMBL/GenBank/DDBJ databases">
        <title>Draft genome sequences of Aggregatibacter actinomycetemcomitans strains 310a and 310b.</title>
        <authorList>
            <person name="May A.C."/>
            <person name="Ohta H."/>
            <person name="Maeda H."/>
            <person name="Kokeguchi S."/>
            <person name="Cugini C."/>
        </authorList>
    </citation>
    <scope>NUCLEOTIDE SEQUENCE [LARGE SCALE GENOMIC DNA]</scope>
    <source>
        <strain evidence="3 6">310b</strain>
    </source>
</reference>
<dbReference type="PIRSF" id="PIRSF004649">
    <property type="entry name" value="MlaC"/>
    <property type="match status" value="1"/>
</dbReference>
<dbReference type="InterPro" id="IPR042245">
    <property type="entry name" value="Tgt2/MlaC_sf"/>
</dbReference>
<evidence type="ECO:0000313" key="3">
    <source>
        <dbReference type="EMBL" id="PHO21613.1"/>
    </source>
</evidence>
<reference evidence="2 5" key="1">
    <citation type="submission" date="2015-10" db="EMBL/GenBank/DDBJ databases">
        <title>Tn-seq of a polymicrobial infection.</title>
        <authorList>
            <person name="Stacy A."/>
            <person name="Rumbaugh K.P."/>
            <person name="Whiteley M."/>
        </authorList>
    </citation>
    <scope>NUCLEOTIDE SEQUENCE [LARGE SCALE GENOMIC DNA]</scope>
    <source>
        <strain evidence="2 5">624</strain>
    </source>
</reference>
<dbReference type="Pfam" id="PF05494">
    <property type="entry name" value="MlaC"/>
    <property type="match status" value="1"/>
</dbReference>
<dbReference type="InterPro" id="IPR008869">
    <property type="entry name" value="MlaC/ttg2D"/>
</dbReference>
<sequence>MLKIKFKNWLTKTLVIFTALFAMQQVMAEDNPQTLTQQVSDKLFSDIKANQSRIKQDPNYLKTIVRQDLMPYVHVKYAGSKILGQNYKTVTQEERERYFAVLDKYIEQVYAQVLTLYTDQNIQVGKMKEESGSLAIVNVKVAQPNNQPPLNVDFYWYKNSKTGQWQVYDMTAGGASMVNTKQQEWSPIIRKQGLDALTAKLQKSADTPITLSK</sequence>
<name>A0A142FYN8_AGGAC</name>
<reference evidence="4 7" key="3">
    <citation type="submission" date="2019-08" db="EMBL/GenBank/DDBJ databases">
        <title>Whole genome sequencing of Aggregatibacter actinomycetemcomitans cultured from blood stream infections in Denmark reveals a novel phylogenetic lineage expressing serotype a membrane O polysaccharide.</title>
        <authorList>
            <person name="Nedergaard S."/>
            <person name="Kobel C.M."/>
            <person name="Nielsen M.B."/>
            <person name="Moeller R.T."/>
            <person name="Jensen A.B."/>
            <person name="Noerskov-Lauritsen N."/>
        </authorList>
    </citation>
    <scope>NUCLEOTIDE SEQUENCE [LARGE SCALE GENOMIC DNA]</scope>
    <source>
        <strain evidence="4 7">PN_563</strain>
    </source>
</reference>
<dbReference type="RefSeq" id="WP_005541032.1">
    <property type="nucleotide sequence ID" value="NZ_CP012958.1"/>
</dbReference>
<gene>
    <name evidence="4" type="primary">mlaC</name>
    <name evidence="2" type="ORF">ACT75_02790</name>
    <name evidence="3" type="ORF">CQR80_00505</name>
    <name evidence="4" type="ORF">FXB79_01315</name>
</gene>
<evidence type="ECO:0000313" key="2">
    <source>
        <dbReference type="EMBL" id="AMQ93518.1"/>
    </source>
</evidence>
<evidence type="ECO:0000313" key="4">
    <source>
        <dbReference type="EMBL" id="TYA39870.1"/>
    </source>
</evidence>
<feature type="chain" id="PRO_5014247102" evidence="1">
    <location>
        <begin position="29"/>
        <end position="213"/>
    </location>
</feature>
<evidence type="ECO:0000256" key="1">
    <source>
        <dbReference type="SAM" id="SignalP"/>
    </source>
</evidence>
<dbReference type="SMR" id="A0A142FYN8"/>
<dbReference type="GeneID" id="77211600"/>
<evidence type="ECO:0000313" key="5">
    <source>
        <dbReference type="Proteomes" id="UP000072236"/>
    </source>
</evidence>
<protein>
    <submittedName>
        <fullName evidence="4">Phospholipid-binding protein MlaC</fullName>
    </submittedName>
</protein>
<evidence type="ECO:0000313" key="7">
    <source>
        <dbReference type="Proteomes" id="UP000323012"/>
    </source>
</evidence>
<keyword evidence="1" id="KW-0732">Signal</keyword>
<dbReference type="OrthoDB" id="9787053at2"/>
<keyword evidence="6" id="KW-1185">Reference proteome</keyword>
<dbReference type="AlphaFoldDB" id="A0A142FYN8"/>
<dbReference type="KEGG" id="aact:ACT75_02790"/>
<dbReference type="eggNOG" id="COG2854">
    <property type="taxonomic scope" value="Bacteria"/>
</dbReference>